<accession>A0A835MB25</accession>
<protein>
    <recommendedName>
        <fullName evidence="3">HIRAN domain-containing protein</fullName>
    </recommendedName>
</protein>
<keyword evidence="5" id="KW-1185">Reference proteome</keyword>
<reference evidence="4 5" key="1">
    <citation type="submission" date="2020-10" db="EMBL/GenBank/DDBJ databases">
        <title>The Coptis chinensis genome and diversification of protoberbering-type alkaloids.</title>
        <authorList>
            <person name="Wang B."/>
            <person name="Shu S."/>
            <person name="Song C."/>
            <person name="Liu Y."/>
        </authorList>
    </citation>
    <scope>NUCLEOTIDE SEQUENCE [LARGE SCALE GENOMIC DNA]</scope>
    <source>
        <strain evidence="4">HL-2020</strain>
        <tissue evidence="4">Leaf</tissue>
    </source>
</reference>
<feature type="domain" description="HIRAN" evidence="3">
    <location>
        <begin position="79"/>
        <end position="125"/>
    </location>
</feature>
<proteinExistence type="predicted"/>
<dbReference type="GO" id="GO:0003676">
    <property type="term" value="F:nucleic acid binding"/>
    <property type="evidence" value="ECO:0007669"/>
    <property type="project" value="InterPro"/>
</dbReference>
<dbReference type="AlphaFoldDB" id="A0A835MB25"/>
<evidence type="ECO:0000313" key="5">
    <source>
        <dbReference type="Proteomes" id="UP000631114"/>
    </source>
</evidence>
<dbReference type="GO" id="GO:0008270">
    <property type="term" value="F:zinc ion binding"/>
    <property type="evidence" value="ECO:0007669"/>
    <property type="project" value="InterPro"/>
</dbReference>
<dbReference type="OrthoDB" id="276744at2759"/>
<dbReference type="Pfam" id="PF08797">
    <property type="entry name" value="HIRAN"/>
    <property type="match status" value="1"/>
</dbReference>
<evidence type="ECO:0000256" key="2">
    <source>
        <dbReference type="ARBA" id="ARBA00022801"/>
    </source>
</evidence>
<keyword evidence="1" id="KW-0479">Metal-binding</keyword>
<organism evidence="4 5">
    <name type="scientific">Coptis chinensis</name>
    <dbReference type="NCBI Taxonomy" id="261450"/>
    <lineage>
        <taxon>Eukaryota</taxon>
        <taxon>Viridiplantae</taxon>
        <taxon>Streptophyta</taxon>
        <taxon>Embryophyta</taxon>
        <taxon>Tracheophyta</taxon>
        <taxon>Spermatophyta</taxon>
        <taxon>Magnoliopsida</taxon>
        <taxon>Ranunculales</taxon>
        <taxon>Ranunculaceae</taxon>
        <taxon>Coptidoideae</taxon>
        <taxon>Coptis</taxon>
    </lineage>
</organism>
<gene>
    <name evidence="4" type="ORF">IFM89_035190</name>
</gene>
<name>A0A835MB25_9MAGN</name>
<dbReference type="Proteomes" id="UP000631114">
    <property type="component" value="Unassembled WGS sequence"/>
</dbReference>
<comment type="caution">
    <text evidence="4">The sequence shown here is derived from an EMBL/GenBank/DDBJ whole genome shotgun (WGS) entry which is preliminary data.</text>
</comment>
<keyword evidence="2" id="KW-0378">Hydrolase</keyword>
<evidence type="ECO:0000259" key="3">
    <source>
        <dbReference type="Pfam" id="PF08797"/>
    </source>
</evidence>
<evidence type="ECO:0000256" key="1">
    <source>
        <dbReference type="ARBA" id="ARBA00022723"/>
    </source>
</evidence>
<dbReference type="EMBL" id="JADFTS010000003">
    <property type="protein sequence ID" value="KAF9617246.1"/>
    <property type="molecule type" value="Genomic_DNA"/>
</dbReference>
<dbReference type="Gene3D" id="3.30.70.2330">
    <property type="match status" value="1"/>
</dbReference>
<sequence>MKGTCCEKAAAANNRVNADIGNGEDAIGGAAPLVEADKDTNEDPKWGGTAALLTYKLIERKEFSSTTCFTFAPEFFLVGFVVGRIVGLQHYSGRITGREMIGLVIETLNPYDSNAIKVLNMRSAQRYRLPRQVHIFSRIDAFSIVENAIEGESKVLLRRWSGLDFRVILDEAHVIKNEATKSKAVIGLKAKRRGLYDMGLENRWCSGFDD</sequence>
<dbReference type="InterPro" id="IPR014905">
    <property type="entry name" value="HIRAN"/>
</dbReference>
<dbReference type="GO" id="GO:0016818">
    <property type="term" value="F:hydrolase activity, acting on acid anhydrides, in phosphorus-containing anhydrides"/>
    <property type="evidence" value="ECO:0007669"/>
    <property type="project" value="InterPro"/>
</dbReference>
<evidence type="ECO:0000313" key="4">
    <source>
        <dbReference type="EMBL" id="KAF9617246.1"/>
    </source>
</evidence>